<name>A0A7R7YSB2_9MYCO</name>
<organism evidence="2 3">
    <name type="scientific">Mycobacterium heckeshornense</name>
    <dbReference type="NCBI Taxonomy" id="110505"/>
    <lineage>
        <taxon>Bacteria</taxon>
        <taxon>Bacillati</taxon>
        <taxon>Actinomycetota</taxon>
        <taxon>Actinomycetes</taxon>
        <taxon>Mycobacteriales</taxon>
        <taxon>Mycobacteriaceae</taxon>
        <taxon>Mycobacterium</taxon>
    </lineage>
</organism>
<dbReference type="Gene3D" id="3.40.50.1820">
    <property type="entry name" value="alpha/beta hydrolase"/>
    <property type="match status" value="1"/>
</dbReference>
<dbReference type="InterPro" id="IPR029058">
    <property type="entry name" value="AB_hydrolase_fold"/>
</dbReference>
<dbReference type="InterPro" id="IPR010427">
    <property type="entry name" value="DUF1023"/>
</dbReference>
<proteinExistence type="predicted"/>
<dbReference type="SUPFAM" id="SSF53474">
    <property type="entry name" value="alpha/beta-Hydrolases"/>
    <property type="match status" value="1"/>
</dbReference>
<dbReference type="Pfam" id="PF06259">
    <property type="entry name" value="Abhydrolase_8"/>
    <property type="match status" value="1"/>
</dbReference>
<feature type="domain" description="DUF1023" evidence="1">
    <location>
        <begin position="63"/>
        <end position="198"/>
    </location>
</feature>
<reference evidence="2 3" key="1">
    <citation type="submission" date="2020-12" db="EMBL/GenBank/DDBJ databases">
        <title>Complete genome sequence of Mycobacterium heckeshornense JCM 15655T, closely related to a pathogenic non-tuberculous mycobacterial species Mycobacterium xenopi.</title>
        <authorList>
            <person name="Yoshida M."/>
            <person name="Fukano H."/>
            <person name="Asakura T."/>
            <person name="Suzuki M."/>
            <person name="Hoshino Y."/>
        </authorList>
    </citation>
    <scope>NUCLEOTIDE SEQUENCE [LARGE SCALE GENOMIC DNA]</scope>
    <source>
        <strain evidence="2 3">JCM 15655</strain>
    </source>
</reference>
<dbReference type="Proteomes" id="UP000595446">
    <property type="component" value="Chromosome"/>
</dbReference>
<evidence type="ECO:0000313" key="2">
    <source>
        <dbReference type="EMBL" id="BCO35221.1"/>
    </source>
</evidence>
<dbReference type="RefSeq" id="WP_053094032.1">
    <property type="nucleotide sequence ID" value="NZ_AP024237.1"/>
</dbReference>
<keyword evidence="3" id="KW-1185">Reference proteome</keyword>
<evidence type="ECO:0000313" key="3">
    <source>
        <dbReference type="Proteomes" id="UP000595446"/>
    </source>
</evidence>
<sequence>MANCQQRALANGSVDGEKTRTAITRYNNAIQTQKGLTIDGTNPDGTKNPVFLQTYDPEAFEGRGREAIAIGNPDKADNTTVLVPGTGSSVRDGYLSHTDGRNLYNEARHADPSRTDSVLVWMGYHAPDSLTDLQVGQTSLARAGGSLLATDVNALAVTHQGTSHVTVIGHSYGSTTVADAAASSGMRANDVVLVGPPELT</sequence>
<gene>
    <name evidence="2" type="ORF">MHEC_16540</name>
</gene>
<dbReference type="EMBL" id="AP024237">
    <property type="protein sequence ID" value="BCO35221.1"/>
    <property type="molecule type" value="Genomic_DNA"/>
</dbReference>
<dbReference type="AlphaFoldDB" id="A0A7R7YSB2"/>
<protein>
    <recommendedName>
        <fullName evidence="1">DUF1023 domain-containing protein</fullName>
    </recommendedName>
</protein>
<accession>A0A7R7YSB2</accession>
<evidence type="ECO:0000259" key="1">
    <source>
        <dbReference type="Pfam" id="PF06259"/>
    </source>
</evidence>